<keyword evidence="1" id="KW-0472">Membrane</keyword>
<dbReference type="RefSeq" id="WP_200507581.1">
    <property type="nucleotide sequence ID" value="NZ_JAEHFX010000011.1"/>
</dbReference>
<accession>A0ABS1C5R7</accession>
<comment type="caution">
    <text evidence="2">The sequence shown here is derived from an EMBL/GenBank/DDBJ whole genome shotgun (WGS) entry which is preliminary data.</text>
</comment>
<keyword evidence="1" id="KW-0812">Transmembrane</keyword>
<organism evidence="2 3">
    <name type="scientific">Adhaeribacter terrigena</name>
    <dbReference type="NCBI Taxonomy" id="2793070"/>
    <lineage>
        <taxon>Bacteria</taxon>
        <taxon>Pseudomonadati</taxon>
        <taxon>Bacteroidota</taxon>
        <taxon>Cytophagia</taxon>
        <taxon>Cytophagales</taxon>
        <taxon>Hymenobacteraceae</taxon>
        <taxon>Adhaeribacter</taxon>
    </lineage>
</organism>
<sequence length="302" mass="35171">MRRVFVLICIAFSTAAAQVPEKPAGYFLQEKVKIGEPVKFALVFKHQPETEVVFPDSAFRFAPFEFISKEVYPTQTVNNKSTDSVVYLLRTFDIEPLQKLNLPVLILHQNDTLKVFGNPATIKLQEVVKQIPQPLAFQENTELQTIEPRFNYPNLILGLVLLALLFGGIWFVFRKKILMRYRLYVLKKNHRNFIYRYNTYIDRFHKSASLTDMEKAITLWKNYLTGLEDTAINSFTTKEIVSYYDNDEDVTTALKLFDRAIYGNILSDKISDTLTAFYLLHHFADRRYDIIKEKTRDAANAR</sequence>
<feature type="transmembrane region" description="Helical" evidence="1">
    <location>
        <begin position="155"/>
        <end position="173"/>
    </location>
</feature>
<evidence type="ECO:0008006" key="4">
    <source>
        <dbReference type="Google" id="ProtNLM"/>
    </source>
</evidence>
<dbReference type="EMBL" id="JAEHFX010000011">
    <property type="protein sequence ID" value="MBK0404702.1"/>
    <property type="molecule type" value="Genomic_DNA"/>
</dbReference>
<evidence type="ECO:0000256" key="1">
    <source>
        <dbReference type="SAM" id="Phobius"/>
    </source>
</evidence>
<evidence type="ECO:0000313" key="2">
    <source>
        <dbReference type="EMBL" id="MBK0404702.1"/>
    </source>
</evidence>
<gene>
    <name evidence="2" type="ORF">I5M27_17035</name>
</gene>
<reference evidence="2 3" key="1">
    <citation type="submission" date="2020-12" db="EMBL/GenBank/DDBJ databases">
        <title>Bacterial novel species Adhaeribacter sp. BT258 isolated from soil.</title>
        <authorList>
            <person name="Jung H.-Y."/>
        </authorList>
    </citation>
    <scope>NUCLEOTIDE SEQUENCE [LARGE SCALE GENOMIC DNA]</scope>
    <source>
        <strain evidence="2 3">BT258</strain>
    </source>
</reference>
<dbReference type="Proteomes" id="UP000644147">
    <property type="component" value="Unassembled WGS sequence"/>
</dbReference>
<keyword evidence="3" id="KW-1185">Reference proteome</keyword>
<protein>
    <recommendedName>
        <fullName evidence="4">Oxygen tolerance</fullName>
    </recommendedName>
</protein>
<evidence type="ECO:0000313" key="3">
    <source>
        <dbReference type="Proteomes" id="UP000644147"/>
    </source>
</evidence>
<proteinExistence type="predicted"/>
<keyword evidence="1" id="KW-1133">Transmembrane helix</keyword>
<name>A0ABS1C5R7_9BACT</name>